<evidence type="ECO:0000313" key="1">
    <source>
        <dbReference type="EMBL" id="KAJ4433157.1"/>
    </source>
</evidence>
<organism evidence="1 2">
    <name type="scientific">Periplaneta americana</name>
    <name type="common">American cockroach</name>
    <name type="synonym">Blatta americana</name>
    <dbReference type="NCBI Taxonomy" id="6978"/>
    <lineage>
        <taxon>Eukaryota</taxon>
        <taxon>Metazoa</taxon>
        <taxon>Ecdysozoa</taxon>
        <taxon>Arthropoda</taxon>
        <taxon>Hexapoda</taxon>
        <taxon>Insecta</taxon>
        <taxon>Pterygota</taxon>
        <taxon>Neoptera</taxon>
        <taxon>Polyneoptera</taxon>
        <taxon>Dictyoptera</taxon>
        <taxon>Blattodea</taxon>
        <taxon>Blattoidea</taxon>
        <taxon>Blattidae</taxon>
        <taxon>Blattinae</taxon>
        <taxon>Periplaneta</taxon>
    </lineage>
</organism>
<accession>A0ABQ8SHF9</accession>
<sequence length="97" mass="11947">MLTTKIDRCWTRPWLILWRILRRREPDFWKFFLTEININHNVFTDMLENFMFPQIKQMEEAGSHNIFQQGETQEELNGLFPERWIGKNASIPWPERH</sequence>
<protein>
    <submittedName>
        <fullName evidence="1">Uncharacterized protein</fullName>
    </submittedName>
</protein>
<proteinExistence type="predicted"/>
<reference evidence="1 2" key="1">
    <citation type="journal article" date="2022" name="Allergy">
        <title>Genome assembly and annotation of Periplaneta americana reveal a comprehensive cockroach allergen profile.</title>
        <authorList>
            <person name="Wang L."/>
            <person name="Xiong Q."/>
            <person name="Saelim N."/>
            <person name="Wang L."/>
            <person name="Nong W."/>
            <person name="Wan A.T."/>
            <person name="Shi M."/>
            <person name="Liu X."/>
            <person name="Cao Q."/>
            <person name="Hui J.H.L."/>
            <person name="Sookrung N."/>
            <person name="Leung T.F."/>
            <person name="Tungtrongchitr A."/>
            <person name="Tsui S.K.W."/>
        </authorList>
    </citation>
    <scope>NUCLEOTIDE SEQUENCE [LARGE SCALE GENOMIC DNA]</scope>
    <source>
        <strain evidence="1">PWHHKU_190912</strain>
    </source>
</reference>
<gene>
    <name evidence="1" type="ORF">ANN_15414</name>
</gene>
<dbReference type="EMBL" id="JAJSOF020000027">
    <property type="protein sequence ID" value="KAJ4433157.1"/>
    <property type="molecule type" value="Genomic_DNA"/>
</dbReference>
<name>A0ABQ8SHF9_PERAM</name>
<dbReference type="Proteomes" id="UP001148838">
    <property type="component" value="Unassembled WGS sequence"/>
</dbReference>
<keyword evidence="2" id="KW-1185">Reference proteome</keyword>
<evidence type="ECO:0000313" key="2">
    <source>
        <dbReference type="Proteomes" id="UP001148838"/>
    </source>
</evidence>
<comment type="caution">
    <text evidence="1">The sequence shown here is derived from an EMBL/GenBank/DDBJ whole genome shotgun (WGS) entry which is preliminary data.</text>
</comment>